<feature type="compositionally biased region" description="Acidic residues" evidence="6">
    <location>
        <begin position="1776"/>
        <end position="1785"/>
    </location>
</feature>
<feature type="compositionally biased region" description="Polar residues" evidence="6">
    <location>
        <begin position="250"/>
        <end position="270"/>
    </location>
</feature>
<feature type="domain" description="SET" evidence="7">
    <location>
        <begin position="969"/>
        <end position="1098"/>
    </location>
</feature>
<feature type="compositionally biased region" description="Low complexity" evidence="6">
    <location>
        <begin position="217"/>
        <end position="249"/>
    </location>
</feature>
<dbReference type="InterPro" id="IPR001214">
    <property type="entry name" value="SET_dom"/>
</dbReference>
<dbReference type="GO" id="GO:0032259">
    <property type="term" value="P:methylation"/>
    <property type="evidence" value="ECO:0007669"/>
    <property type="project" value="UniProtKB-KW"/>
</dbReference>
<keyword evidence="2" id="KW-0808">Transferase</keyword>
<feature type="compositionally biased region" description="Low complexity" evidence="6">
    <location>
        <begin position="1912"/>
        <end position="1922"/>
    </location>
</feature>
<dbReference type="Pfam" id="PF18601">
    <property type="entry name" value="EZH2_N"/>
    <property type="match status" value="1"/>
</dbReference>
<feature type="compositionally biased region" description="Acidic residues" evidence="6">
    <location>
        <begin position="1686"/>
        <end position="1744"/>
    </location>
</feature>
<dbReference type="Pfam" id="PF18600">
    <property type="entry name" value="Ezh2_MCSS_fung"/>
    <property type="match status" value="1"/>
</dbReference>
<dbReference type="PANTHER" id="PTHR45747:SF4">
    <property type="entry name" value="HISTONE-LYSINE N-METHYLTRANSFERASE E(Z)"/>
    <property type="match status" value="1"/>
</dbReference>
<reference evidence="9" key="1">
    <citation type="journal article" date="2023" name="Mol. Phylogenet. Evol.">
        <title>Genome-scale phylogeny and comparative genomics of the fungal order Sordariales.</title>
        <authorList>
            <person name="Hensen N."/>
            <person name="Bonometti L."/>
            <person name="Westerberg I."/>
            <person name="Brannstrom I.O."/>
            <person name="Guillou S."/>
            <person name="Cros-Aarteil S."/>
            <person name="Calhoun S."/>
            <person name="Haridas S."/>
            <person name="Kuo A."/>
            <person name="Mondo S."/>
            <person name="Pangilinan J."/>
            <person name="Riley R."/>
            <person name="LaButti K."/>
            <person name="Andreopoulos B."/>
            <person name="Lipzen A."/>
            <person name="Chen C."/>
            <person name="Yan M."/>
            <person name="Daum C."/>
            <person name="Ng V."/>
            <person name="Clum A."/>
            <person name="Steindorff A."/>
            <person name="Ohm R.A."/>
            <person name="Martin F."/>
            <person name="Silar P."/>
            <person name="Natvig D.O."/>
            <person name="Lalanne C."/>
            <person name="Gautier V."/>
            <person name="Ament-Velasquez S.L."/>
            <person name="Kruys A."/>
            <person name="Hutchinson M.I."/>
            <person name="Powell A.J."/>
            <person name="Barry K."/>
            <person name="Miller A.N."/>
            <person name="Grigoriev I.V."/>
            <person name="Debuchy R."/>
            <person name="Gladieux P."/>
            <person name="Hiltunen Thoren M."/>
            <person name="Johannesson H."/>
        </authorList>
    </citation>
    <scope>NUCLEOTIDE SEQUENCE</scope>
    <source>
        <strain evidence="9">CBS 626.80</strain>
    </source>
</reference>
<name>A0AAN6NR78_9PEZI</name>
<feature type="compositionally biased region" description="Low complexity" evidence="6">
    <location>
        <begin position="1310"/>
        <end position="1361"/>
    </location>
</feature>
<dbReference type="InterPro" id="IPR026489">
    <property type="entry name" value="CXC_dom"/>
</dbReference>
<feature type="compositionally biased region" description="Polar residues" evidence="6">
    <location>
        <begin position="1133"/>
        <end position="1143"/>
    </location>
</feature>
<feature type="compositionally biased region" description="Low complexity" evidence="6">
    <location>
        <begin position="1929"/>
        <end position="1944"/>
    </location>
</feature>
<keyword evidence="10" id="KW-1185">Reference proteome</keyword>
<dbReference type="InterPro" id="IPR048360">
    <property type="entry name" value="Ezh2_CXC_fung"/>
</dbReference>
<dbReference type="Pfam" id="PF00856">
    <property type="entry name" value="SET"/>
    <property type="match status" value="1"/>
</dbReference>
<feature type="compositionally biased region" description="Basic residues" evidence="6">
    <location>
        <begin position="1210"/>
        <end position="1231"/>
    </location>
</feature>
<evidence type="ECO:0000259" key="7">
    <source>
        <dbReference type="PROSITE" id="PS50280"/>
    </source>
</evidence>
<feature type="compositionally biased region" description="Low complexity" evidence="6">
    <location>
        <begin position="1603"/>
        <end position="1650"/>
    </location>
</feature>
<dbReference type="GO" id="GO:0005634">
    <property type="term" value="C:nucleus"/>
    <property type="evidence" value="ECO:0007669"/>
    <property type="project" value="TreeGrafter"/>
</dbReference>
<feature type="region of interest" description="Disordered" evidence="6">
    <location>
        <begin position="804"/>
        <end position="823"/>
    </location>
</feature>
<evidence type="ECO:0000259" key="8">
    <source>
        <dbReference type="PROSITE" id="PS51633"/>
    </source>
</evidence>
<evidence type="ECO:0000256" key="2">
    <source>
        <dbReference type="ARBA" id="ARBA00022679"/>
    </source>
</evidence>
<feature type="compositionally biased region" description="Acidic residues" evidence="6">
    <location>
        <begin position="1234"/>
        <end position="1251"/>
    </location>
</feature>
<protein>
    <submittedName>
        <fullName evidence="9">Uncharacterized protein</fullName>
    </submittedName>
</protein>
<feature type="compositionally biased region" description="Low complexity" evidence="6">
    <location>
        <begin position="1816"/>
        <end position="1838"/>
    </location>
</feature>
<dbReference type="InterPro" id="IPR040595">
    <property type="entry name" value="EZH2_N"/>
</dbReference>
<feature type="compositionally biased region" description="Acidic residues" evidence="6">
    <location>
        <begin position="1192"/>
        <end position="1204"/>
    </location>
</feature>
<feature type="compositionally biased region" description="Basic and acidic residues" evidence="6">
    <location>
        <begin position="1856"/>
        <end position="1865"/>
    </location>
</feature>
<sequence length="1979" mass="213738">MPVPDPFSLADRFTDESSKDAGSSSSDDGEDGVEVVAAVVRANAPTEGITFNGSIHYQQDLNPSLGRGRGLLWKRPTIVPRQPSPVEIIYEKDRRKRSPVRKSSSPAKATTSSNQSGGDGSDSDESNPETMRPPSTQPKPIPKTMSTSTTSAPGKRPAPGQDQEFKRPHPFASKSMLGPARKTASSSASTRAPEGGLKEGESSKPIVGSIFKPPNQPNSQSIYPQSQPQPHKTSYSSSSQPSLRTTSQTASSQIQGQRPSAPQQPLSSSVFRPPDQPPRQPAHGHRETRIPPPNVWVTAITTNTVTVITVTIIRSQNTSVTAIRAGYPTTVGVHDITTTTPVTTTATTANDIESKLEAFVAMVGQDHARYVEYLLDEAEQMAPEPKHLSNFDAFADMPALSAPATTSDTTSVSDSGAETMAFKLKLHHGDNGKPRAPTKAFKCPVVKIKTDKEVVPKYRFHHTEIKKNILVPNTMLTFVPHLRDVDPDSPAERAYINWLNELDKLDNDSGFKTENRQQKQNKRIRDEYTATLSMYIEPWLKQLGLSVICTRSTLIRHMLSQEENKAHITQQQKDAFLNTYKDDADLSPKAMEAARMFTLAFNNVFGNKTEPERSITLRDVLLLEKRETVDDEKRAKETPPPANPERDQSDSNGLLPKVEASLSSYAVLGCNICFSHDCEHGDIDRYNYHRTFSLDSVGGVIRALKRKWADQVASMGGDDEAAAAVSKIAIHLPCHNACYRHYDVGPAAAPVTPWADSEVSVLEDMFVSVGHSQTLKAQCVVASILGRKCWEVYRKIKELHLSLPHVSPPRPKTGPKGGPPARVKPLPWYDRRKKCLMGDWQDQTSTHEHSQREITEPCHHDGPCTKGNPACPCANASPHPVLCDRFCQCTVEECALKFTGCACHSTGKTCIQRQKEGKPCICIMLNRECDPVVCKGCGAKERADPDNAHDEALHSTGCQNVSLQRGVSKTVLLGKSQLEGCGYGLFTAEDISQDEYVIEYTGELITHDEGVRREARRGEGFGSQGTSSYLFTLLEHEGIWVDAAMYGNLSRYINHASESDKKACNITPKIIYVNNEYRIKFTALRNIKAGEELFFNYGDNFPNLTKKLLQDQDGDGDNGTAASKTKGKRGGSRPTSTSNLATQGTARKATTKASTTEKGKGKGKGKARGARKIQPSDDDEDETWVKDPIPLYEEEEEDDEDEDSYYPGGRMRRRRRQGGKRQGAGRKKKKGSNPEEEDQGFGGEEGEEGEADVPMADAPTRTRRARAVSEISDSQAECDEDEDEDEDKSEDSDAPLSPSRVTSRRRRQLRTSNNTTTTSASAGPNATTSKVTDNASRSRATRSASASAYTTATSTSTFTPAPSNLGDGDGEEGEDDDEAAEEEGTQEHEEGQGRKRSNRGGARPGAGRKKRKMLRQQGQGNSGSASGSGSGSASELTTAGNHWDRLKAGIGGGSGSASASVSASATNPRSQPSNSPSAPAGPSGSSRLSPSRGKKRKAGEADVYSMDEDSSASRSEAEQSEADESESNQASSKRQKTSTAVSWSEATRNTLTRSSRATATAATKATLTISPSTMKIKPLGVTVTSSSRSPGGGTAHALRAHQHTTTQQHNAAAQAQLRAEQSLRAAAAKARQGYQVQQQQQPQEPPQSSSLYHTAANFQPFTSDIDDDDYGGEEDVASVASAISKEDDEGEEGEDEEDSNGGDVDVEAENEDGGNDSEEEDNNGDGEDDGDDEDGDDEEREEDVFGGFDSEGDGPASGSADEDHDEGGGEGNGGDREDEDSEDDQSPVKRLRPRRSHQAPSLAKSTPVVGGKVLRQRSSQRQSRSTSKSQSQSQSQSRGKLTRQSSASRFTAESSSSKDKTERKLTRSNSSSNASTSTRKISNPNPNPNAKETRSSAAAANPSSIETRGTKRSASFQRSKGSSSKRGRSPPSQRAEAGSGRAGSTAGGDGERGEGGGEPGDGGGSHRKRQKPLRYRNEE</sequence>
<feature type="domain" description="CXC" evidence="8">
    <location>
        <begin position="831"/>
        <end position="954"/>
    </location>
</feature>
<feature type="region of interest" description="Disordered" evidence="6">
    <location>
        <begin position="59"/>
        <end position="294"/>
    </location>
</feature>
<dbReference type="GO" id="GO:0003682">
    <property type="term" value="F:chromatin binding"/>
    <property type="evidence" value="ECO:0007669"/>
    <property type="project" value="TreeGrafter"/>
</dbReference>
<dbReference type="Proteomes" id="UP001303222">
    <property type="component" value="Unassembled WGS sequence"/>
</dbReference>
<organism evidence="9 10">
    <name type="scientific">Pseudoneurospora amorphoporcata</name>
    <dbReference type="NCBI Taxonomy" id="241081"/>
    <lineage>
        <taxon>Eukaryota</taxon>
        <taxon>Fungi</taxon>
        <taxon>Dikarya</taxon>
        <taxon>Ascomycota</taxon>
        <taxon>Pezizomycotina</taxon>
        <taxon>Sordariomycetes</taxon>
        <taxon>Sordariomycetidae</taxon>
        <taxon>Sordariales</taxon>
        <taxon>Sordariaceae</taxon>
        <taxon>Pseudoneurospora</taxon>
    </lineage>
</organism>
<dbReference type="SUPFAM" id="SSF82199">
    <property type="entry name" value="SET domain"/>
    <property type="match status" value="1"/>
</dbReference>
<evidence type="ECO:0000256" key="5">
    <source>
        <dbReference type="ARBA" id="ARBA00023163"/>
    </source>
</evidence>
<gene>
    <name evidence="9" type="ORF">QBC32DRAFT_326901</name>
</gene>
<feature type="region of interest" description="Disordered" evidence="6">
    <location>
        <begin position="1"/>
        <end position="32"/>
    </location>
</feature>
<feature type="compositionally biased region" description="Low complexity" evidence="6">
    <location>
        <begin position="180"/>
        <end position="192"/>
    </location>
</feature>
<comment type="caution">
    <text evidence="9">The sequence shown here is derived from an EMBL/GenBank/DDBJ whole genome shotgun (WGS) entry which is preliminary data.</text>
</comment>
<dbReference type="PROSITE" id="PS50280">
    <property type="entry name" value="SET"/>
    <property type="match status" value="1"/>
</dbReference>
<feature type="compositionally biased region" description="Basic residues" evidence="6">
    <location>
        <begin position="1161"/>
        <end position="1171"/>
    </location>
</feature>
<dbReference type="Pfam" id="PF21509">
    <property type="entry name" value="Ezh2-like__CXC_fung"/>
    <property type="match status" value="1"/>
</dbReference>
<dbReference type="EMBL" id="MU859210">
    <property type="protein sequence ID" value="KAK3949543.1"/>
    <property type="molecule type" value="Genomic_DNA"/>
</dbReference>
<evidence type="ECO:0000313" key="9">
    <source>
        <dbReference type="EMBL" id="KAK3949543.1"/>
    </source>
</evidence>
<dbReference type="PANTHER" id="PTHR45747">
    <property type="entry name" value="HISTONE-LYSINE N-METHYLTRANSFERASE E(Z)"/>
    <property type="match status" value="1"/>
</dbReference>
<feature type="compositionally biased region" description="Low complexity" evidence="6">
    <location>
        <begin position="1867"/>
        <end position="1879"/>
    </location>
</feature>
<dbReference type="InterPro" id="IPR040968">
    <property type="entry name" value="EZH2_MCSS_fung"/>
</dbReference>
<evidence type="ECO:0000313" key="10">
    <source>
        <dbReference type="Proteomes" id="UP001303222"/>
    </source>
</evidence>
<evidence type="ECO:0000256" key="3">
    <source>
        <dbReference type="ARBA" id="ARBA00022691"/>
    </source>
</evidence>
<dbReference type="GO" id="GO:0046976">
    <property type="term" value="F:histone H3K27 methyltransferase activity"/>
    <property type="evidence" value="ECO:0007669"/>
    <property type="project" value="TreeGrafter"/>
</dbReference>
<accession>A0AAN6NR78</accession>
<feature type="region of interest" description="Disordered" evidence="6">
    <location>
        <begin position="1108"/>
        <end position="1979"/>
    </location>
</feature>
<dbReference type="PROSITE" id="PS51633">
    <property type="entry name" value="CXC"/>
    <property type="match status" value="1"/>
</dbReference>
<feature type="compositionally biased region" description="Low complexity" evidence="6">
    <location>
        <begin position="1546"/>
        <end position="1568"/>
    </location>
</feature>
<feature type="region of interest" description="Disordered" evidence="6">
    <location>
        <begin position="629"/>
        <end position="654"/>
    </location>
</feature>
<dbReference type="InterPro" id="IPR046341">
    <property type="entry name" value="SET_dom_sf"/>
</dbReference>
<dbReference type="SMART" id="SM00317">
    <property type="entry name" value="SET"/>
    <property type="match status" value="1"/>
</dbReference>
<feature type="compositionally biased region" description="Acidic residues" evidence="6">
    <location>
        <begin position="1368"/>
        <end position="1384"/>
    </location>
</feature>
<keyword evidence="3" id="KW-0949">S-adenosyl-L-methionine</keyword>
<feature type="compositionally biased region" description="Acidic residues" evidence="6">
    <location>
        <begin position="1276"/>
        <end position="1293"/>
    </location>
</feature>
<feature type="compositionally biased region" description="Acidic residues" evidence="6">
    <location>
        <begin position="1664"/>
        <end position="1676"/>
    </location>
</feature>
<feature type="compositionally biased region" description="Low complexity" evidence="6">
    <location>
        <begin position="1456"/>
        <end position="1491"/>
    </location>
</feature>
<feature type="compositionally biased region" description="Polar residues" evidence="6">
    <location>
        <begin position="1880"/>
        <end position="1907"/>
    </location>
</feature>
<dbReference type="GO" id="GO:0031507">
    <property type="term" value="P:heterochromatin formation"/>
    <property type="evidence" value="ECO:0007669"/>
    <property type="project" value="TreeGrafter"/>
</dbReference>
<feature type="compositionally biased region" description="Low complexity" evidence="6">
    <location>
        <begin position="1845"/>
        <end position="1855"/>
    </location>
</feature>
<reference evidence="9" key="2">
    <citation type="submission" date="2023-06" db="EMBL/GenBank/DDBJ databases">
        <authorList>
            <consortium name="Lawrence Berkeley National Laboratory"/>
            <person name="Mondo S.J."/>
            <person name="Hensen N."/>
            <person name="Bonometti L."/>
            <person name="Westerberg I."/>
            <person name="Brannstrom I.O."/>
            <person name="Guillou S."/>
            <person name="Cros-Aarteil S."/>
            <person name="Calhoun S."/>
            <person name="Haridas S."/>
            <person name="Kuo A."/>
            <person name="Pangilinan J."/>
            <person name="Riley R."/>
            <person name="Labutti K."/>
            <person name="Andreopoulos B."/>
            <person name="Lipzen A."/>
            <person name="Chen C."/>
            <person name="Yanf M."/>
            <person name="Daum C."/>
            <person name="Ng V."/>
            <person name="Clum A."/>
            <person name="Steindorff A."/>
            <person name="Ohm R."/>
            <person name="Martin F."/>
            <person name="Silar P."/>
            <person name="Natvig D."/>
            <person name="Lalanne C."/>
            <person name="Gautier V."/>
            <person name="Ament-Velasquez S.L."/>
            <person name="Kruys A."/>
            <person name="Hutchinson M.I."/>
            <person name="Powell A.J."/>
            <person name="Barry K."/>
            <person name="Miller A.N."/>
            <person name="Grigoriev I.V."/>
            <person name="Debuchy R."/>
            <person name="Gladieux P."/>
            <person name="Thoren M.H."/>
            <person name="Johannesson H."/>
        </authorList>
    </citation>
    <scope>NUCLEOTIDE SEQUENCE</scope>
    <source>
        <strain evidence="9">CBS 626.80</strain>
    </source>
</reference>
<keyword evidence="5" id="KW-0804">Transcription</keyword>
<evidence type="ECO:0000256" key="4">
    <source>
        <dbReference type="ARBA" id="ARBA00023015"/>
    </source>
</evidence>
<keyword evidence="4" id="KW-0805">Transcription regulation</keyword>
<evidence type="ECO:0000256" key="1">
    <source>
        <dbReference type="ARBA" id="ARBA00022603"/>
    </source>
</evidence>
<feature type="compositionally biased region" description="Low complexity" evidence="6">
    <location>
        <begin position="1144"/>
        <end position="1154"/>
    </location>
</feature>
<feature type="compositionally biased region" description="Basic residues" evidence="6">
    <location>
        <begin position="1965"/>
        <end position="1979"/>
    </location>
</feature>
<dbReference type="InterPro" id="IPR045318">
    <property type="entry name" value="EZH1/2-like"/>
</dbReference>
<feature type="compositionally biased region" description="Low complexity" evidence="6">
    <location>
        <begin position="101"/>
        <end position="116"/>
    </location>
</feature>
<dbReference type="Gene3D" id="2.170.270.10">
    <property type="entry name" value="SET domain"/>
    <property type="match status" value="1"/>
</dbReference>
<keyword evidence="1" id="KW-0489">Methyltransferase</keyword>
<evidence type="ECO:0000256" key="6">
    <source>
        <dbReference type="SAM" id="MobiDB-lite"/>
    </source>
</evidence>
<feature type="compositionally biased region" description="Low complexity" evidence="6">
    <location>
        <begin position="1416"/>
        <end position="1434"/>
    </location>
</feature>
<proteinExistence type="predicted"/>